<dbReference type="PANTHER" id="PTHR30075:SF2">
    <property type="entry name" value="GLYCINE--TRNA LIGASE, CHLOROPLASTIC_MITOCHONDRIAL 2"/>
    <property type="match status" value="1"/>
</dbReference>
<proteinExistence type="inferred from homology"/>
<dbReference type="InterPro" id="IPR006194">
    <property type="entry name" value="Gly-tRNA-synth_heterodimer"/>
</dbReference>
<comment type="subunit">
    <text evidence="3 11">Tetramer of two alpha and two beta subunits.</text>
</comment>
<dbReference type="Pfam" id="PF02092">
    <property type="entry name" value="tRNA_synt_2f"/>
    <property type="match status" value="1"/>
</dbReference>
<evidence type="ECO:0000256" key="1">
    <source>
        <dbReference type="ARBA" id="ARBA00004496"/>
    </source>
</evidence>
<keyword evidence="6 11" id="KW-0547">Nucleotide-binding</keyword>
<sequence>MPDLLLELRSEEIPARMQRKAAGDLRRMVTDAMVEAGLTYEGAREYWTPRRLTLDIRGVDARSKDVREERKGPRTDAPERAIEGFLRGAGLSGIEQAERRSDGKKGEFFVAVVERPGRPAEDIVAEIVPRVVQDFPWPKSMRWGAASREPGSLRWVRPLQSILCVFGPENGETVVVDFEVSGIRSGDRTVGHRFHAPAEFTVRRFDDYVRKLEAAKVVLDADRRKDIIRTDAEHLAFAQRLEIVPDDGLLEEVSGLVEWPVVLMGEFEESFLAIPAEMIQLTIRTNQKCFVCRRSGHDGLSNRFVLVSNIEAADGGAEIARGNGKVVRARLSDALYFWQTDQAALPDLSSLQDAASGLALDLAKPLDQRMAKLDALGVTFHAKLGTQGQRVARIRDLAMVLAPMVGADPQATGRAAVLAKADLTTEAVGEFPELQGFMGRRYAALQGEPASVQAAIEDHYKPQGPGDRVPSDPVAIAVALADKLDTLLGFWAIDEKPTGSKDPYALRRAALGVIRIVLDNELRLPFDHFLTSGDLLAFLHERLKVQLREAGARHDLVDAVLAGSGEGARRDDLLDVSRRVAELGRLLDSPDGANLLAAYRRAANILAAEEKKGTSIAETVNSALFEDDAERKLSAAIDEAEAKLAEVLAAEDYSAATAALAHLREPADLFFERVLVNAPDTALRANRLALLARIRAATDKLADFSRIAG</sequence>
<accession>A0A1H0GLZ2</accession>
<evidence type="ECO:0000256" key="9">
    <source>
        <dbReference type="ARBA" id="ARBA00023146"/>
    </source>
</evidence>
<dbReference type="PRINTS" id="PR01045">
    <property type="entry name" value="TRNASYNTHGB"/>
</dbReference>
<dbReference type="SUPFAM" id="SSF109604">
    <property type="entry name" value="HD-domain/PDEase-like"/>
    <property type="match status" value="1"/>
</dbReference>
<dbReference type="Proteomes" id="UP000198793">
    <property type="component" value="Unassembled WGS sequence"/>
</dbReference>
<dbReference type="GO" id="GO:0006426">
    <property type="term" value="P:glycyl-tRNA aminoacylation"/>
    <property type="evidence" value="ECO:0007669"/>
    <property type="project" value="UniProtKB-UniRule"/>
</dbReference>
<gene>
    <name evidence="11" type="primary">glyS</name>
    <name evidence="13" type="ORF">SAMN05192530_103194</name>
</gene>
<dbReference type="Pfam" id="PF05746">
    <property type="entry name" value="DALR_1"/>
    <property type="match status" value="1"/>
</dbReference>
<keyword evidence="9 11" id="KW-0030">Aminoacyl-tRNA synthetase</keyword>
<name>A0A1H0GLZ2_9HYPH</name>
<dbReference type="HAMAP" id="MF_00255">
    <property type="entry name" value="Gly_tRNA_synth_beta"/>
    <property type="match status" value="1"/>
</dbReference>
<dbReference type="GO" id="GO:0004820">
    <property type="term" value="F:glycine-tRNA ligase activity"/>
    <property type="evidence" value="ECO:0007669"/>
    <property type="project" value="UniProtKB-UniRule"/>
</dbReference>
<dbReference type="GO" id="GO:0005829">
    <property type="term" value="C:cytosol"/>
    <property type="evidence" value="ECO:0007669"/>
    <property type="project" value="TreeGrafter"/>
</dbReference>
<organism evidence="13 14">
    <name type="scientific">Aureimonas jatrophae</name>
    <dbReference type="NCBI Taxonomy" id="1166073"/>
    <lineage>
        <taxon>Bacteria</taxon>
        <taxon>Pseudomonadati</taxon>
        <taxon>Pseudomonadota</taxon>
        <taxon>Alphaproteobacteria</taxon>
        <taxon>Hyphomicrobiales</taxon>
        <taxon>Aurantimonadaceae</taxon>
        <taxon>Aureimonas</taxon>
    </lineage>
</organism>
<dbReference type="PANTHER" id="PTHR30075">
    <property type="entry name" value="GLYCYL-TRNA SYNTHETASE"/>
    <property type="match status" value="1"/>
</dbReference>
<keyword evidence="5 11" id="KW-0436">Ligase</keyword>
<evidence type="ECO:0000313" key="13">
    <source>
        <dbReference type="EMBL" id="SDO07908.1"/>
    </source>
</evidence>
<protein>
    <recommendedName>
        <fullName evidence="11">Glycine--tRNA ligase beta subunit</fullName>
        <ecNumber evidence="11">6.1.1.14</ecNumber>
    </recommendedName>
    <alternativeName>
        <fullName evidence="11">Glycyl-tRNA synthetase beta subunit</fullName>
        <shortName evidence="11">GlyRS</shortName>
    </alternativeName>
</protein>
<feature type="domain" description="DALR anticodon binding" evidence="12">
    <location>
        <begin position="596"/>
        <end position="695"/>
    </location>
</feature>
<comment type="similarity">
    <text evidence="2 11">Belongs to the class-II aminoacyl-tRNA synthetase family.</text>
</comment>
<dbReference type="InterPro" id="IPR015944">
    <property type="entry name" value="Gly-tRNA-synth_bsu"/>
</dbReference>
<evidence type="ECO:0000256" key="4">
    <source>
        <dbReference type="ARBA" id="ARBA00022490"/>
    </source>
</evidence>
<dbReference type="GO" id="GO:0006420">
    <property type="term" value="P:arginyl-tRNA aminoacylation"/>
    <property type="evidence" value="ECO:0007669"/>
    <property type="project" value="InterPro"/>
</dbReference>
<dbReference type="EMBL" id="FNIT01000003">
    <property type="protein sequence ID" value="SDO07908.1"/>
    <property type="molecule type" value="Genomic_DNA"/>
</dbReference>
<keyword evidence="7 11" id="KW-0067">ATP-binding</keyword>
<dbReference type="EC" id="6.1.1.14" evidence="11"/>
<dbReference type="InterPro" id="IPR008909">
    <property type="entry name" value="DALR_anticod-bd"/>
</dbReference>
<keyword evidence="14" id="KW-1185">Reference proteome</keyword>
<comment type="subcellular location">
    <subcellularLocation>
        <location evidence="1 11">Cytoplasm</location>
    </subcellularLocation>
</comment>
<evidence type="ECO:0000256" key="11">
    <source>
        <dbReference type="HAMAP-Rule" id="MF_00255"/>
    </source>
</evidence>
<evidence type="ECO:0000313" key="14">
    <source>
        <dbReference type="Proteomes" id="UP000198793"/>
    </source>
</evidence>
<evidence type="ECO:0000256" key="8">
    <source>
        <dbReference type="ARBA" id="ARBA00022917"/>
    </source>
</evidence>
<reference evidence="13 14" key="1">
    <citation type="submission" date="2016-10" db="EMBL/GenBank/DDBJ databases">
        <authorList>
            <person name="de Groot N.N."/>
        </authorList>
    </citation>
    <scope>NUCLEOTIDE SEQUENCE [LARGE SCALE GENOMIC DNA]</scope>
    <source>
        <strain evidence="14">L7-484,KACC 16230,DSM 25025</strain>
    </source>
</reference>
<dbReference type="OrthoDB" id="9775440at2"/>
<evidence type="ECO:0000256" key="10">
    <source>
        <dbReference type="ARBA" id="ARBA00047937"/>
    </source>
</evidence>
<dbReference type="AlphaFoldDB" id="A0A1H0GLZ2"/>
<dbReference type="GO" id="GO:0005524">
    <property type="term" value="F:ATP binding"/>
    <property type="evidence" value="ECO:0007669"/>
    <property type="project" value="UniProtKB-UniRule"/>
</dbReference>
<dbReference type="STRING" id="1166073.SAMN05192530_103194"/>
<keyword evidence="4 11" id="KW-0963">Cytoplasm</keyword>
<dbReference type="NCBIfam" id="TIGR00211">
    <property type="entry name" value="glyS"/>
    <property type="match status" value="1"/>
</dbReference>
<dbReference type="RefSeq" id="WP_090671959.1">
    <property type="nucleotide sequence ID" value="NZ_FNIT01000003.1"/>
</dbReference>
<evidence type="ECO:0000256" key="3">
    <source>
        <dbReference type="ARBA" id="ARBA00011209"/>
    </source>
</evidence>
<comment type="catalytic activity">
    <reaction evidence="10 11">
        <text>tRNA(Gly) + glycine + ATP = glycyl-tRNA(Gly) + AMP + diphosphate</text>
        <dbReference type="Rhea" id="RHEA:16013"/>
        <dbReference type="Rhea" id="RHEA-COMP:9664"/>
        <dbReference type="Rhea" id="RHEA-COMP:9683"/>
        <dbReference type="ChEBI" id="CHEBI:30616"/>
        <dbReference type="ChEBI" id="CHEBI:33019"/>
        <dbReference type="ChEBI" id="CHEBI:57305"/>
        <dbReference type="ChEBI" id="CHEBI:78442"/>
        <dbReference type="ChEBI" id="CHEBI:78522"/>
        <dbReference type="ChEBI" id="CHEBI:456215"/>
        <dbReference type="EC" id="6.1.1.14"/>
    </reaction>
</comment>
<evidence type="ECO:0000256" key="7">
    <source>
        <dbReference type="ARBA" id="ARBA00022840"/>
    </source>
</evidence>
<dbReference type="PROSITE" id="PS50861">
    <property type="entry name" value="AA_TRNA_LIGASE_II_GLYAB"/>
    <property type="match status" value="1"/>
</dbReference>
<dbReference type="GO" id="GO:0004814">
    <property type="term" value="F:arginine-tRNA ligase activity"/>
    <property type="evidence" value="ECO:0007669"/>
    <property type="project" value="InterPro"/>
</dbReference>
<evidence type="ECO:0000256" key="5">
    <source>
        <dbReference type="ARBA" id="ARBA00022598"/>
    </source>
</evidence>
<evidence type="ECO:0000256" key="2">
    <source>
        <dbReference type="ARBA" id="ARBA00008226"/>
    </source>
</evidence>
<evidence type="ECO:0000259" key="12">
    <source>
        <dbReference type="Pfam" id="PF05746"/>
    </source>
</evidence>
<keyword evidence="8 11" id="KW-0648">Protein biosynthesis</keyword>
<evidence type="ECO:0000256" key="6">
    <source>
        <dbReference type="ARBA" id="ARBA00022741"/>
    </source>
</evidence>